<gene>
    <name evidence="1" type="ORF">F1193_13770</name>
</gene>
<dbReference type="Proteomes" id="UP000323886">
    <property type="component" value="Unassembled WGS sequence"/>
</dbReference>
<dbReference type="OrthoDB" id="7356934at2"/>
<name>A0A5M6HQQ8_9HYPH</name>
<evidence type="ECO:0000313" key="1">
    <source>
        <dbReference type="EMBL" id="KAA5598181.1"/>
    </source>
</evidence>
<dbReference type="EMBL" id="VWPL01000030">
    <property type="protein sequence ID" value="KAA5598181.1"/>
    <property type="molecule type" value="Genomic_DNA"/>
</dbReference>
<dbReference type="Pfam" id="PF12096">
    <property type="entry name" value="DUF3572"/>
    <property type="match status" value="1"/>
</dbReference>
<keyword evidence="2" id="KW-1185">Reference proteome</keyword>
<sequence>MDRAKSMDRAAAESVAATALGVVAGDPQRLGLFLALSGLGPETLRAAAAEPAFLVAVLEFVIGDDDLVMAVARAADIAPAHVVGARDILAGPAPG</sequence>
<evidence type="ECO:0000313" key="2">
    <source>
        <dbReference type="Proteomes" id="UP000323886"/>
    </source>
</evidence>
<dbReference type="AlphaFoldDB" id="A0A5M6HQQ8"/>
<comment type="caution">
    <text evidence="1">The sequence shown here is derived from an EMBL/GenBank/DDBJ whole genome shotgun (WGS) entry which is preliminary data.</text>
</comment>
<reference evidence="1 2" key="1">
    <citation type="submission" date="2019-09" db="EMBL/GenBank/DDBJ databases">
        <title>Draft Whole-Genome sequence of Blastochloris sulfoviridis DSM 729.</title>
        <authorList>
            <person name="Meyer T.E."/>
            <person name="Kyndt J.A."/>
        </authorList>
    </citation>
    <scope>NUCLEOTIDE SEQUENCE [LARGE SCALE GENOMIC DNA]</scope>
    <source>
        <strain evidence="1 2">DSM 729</strain>
    </source>
</reference>
<organism evidence="1 2">
    <name type="scientific">Blastochloris sulfoviridis</name>
    <dbReference type="NCBI Taxonomy" id="50712"/>
    <lineage>
        <taxon>Bacteria</taxon>
        <taxon>Pseudomonadati</taxon>
        <taxon>Pseudomonadota</taxon>
        <taxon>Alphaproteobacteria</taxon>
        <taxon>Hyphomicrobiales</taxon>
        <taxon>Blastochloridaceae</taxon>
        <taxon>Blastochloris</taxon>
    </lineage>
</organism>
<proteinExistence type="predicted"/>
<dbReference type="InterPro" id="IPR021955">
    <property type="entry name" value="DUF3572"/>
</dbReference>
<protein>
    <submittedName>
        <fullName evidence="1">DUF3572 family protein</fullName>
    </submittedName>
</protein>
<accession>A0A5M6HQQ8</accession>